<evidence type="ECO:0000313" key="5">
    <source>
        <dbReference type="EMBL" id="KIQ71086.1"/>
    </source>
</evidence>
<keyword evidence="4" id="KW-1015">Disulfide bond</keyword>
<name>A0A0D0PI73_9RHOB</name>
<accession>A0A0D0PI73</accession>
<feature type="binding site" evidence="3">
    <location>
        <position position="170"/>
    </location>
    <ligand>
        <name>Cu cation</name>
        <dbReference type="ChEBI" id="CHEBI:23378"/>
    </ligand>
</feature>
<protein>
    <submittedName>
        <fullName evidence="5">Uncharacterized protein SCO1/SenC/PrrC</fullName>
    </submittedName>
</protein>
<dbReference type="Pfam" id="PF02630">
    <property type="entry name" value="SCO1-SenC"/>
    <property type="match status" value="1"/>
</dbReference>
<keyword evidence="6" id="KW-1185">Reference proteome</keyword>
<evidence type="ECO:0000256" key="4">
    <source>
        <dbReference type="PIRSR" id="PIRSR603782-2"/>
    </source>
</evidence>
<keyword evidence="2 3" id="KW-0186">Copper</keyword>
<reference evidence="5 6" key="1">
    <citation type="submission" date="2013-01" db="EMBL/GenBank/DDBJ databases">
        <authorList>
            <person name="Fiebig A."/>
            <person name="Goeker M."/>
            <person name="Klenk H.-P.P."/>
        </authorList>
    </citation>
    <scope>NUCLEOTIDE SEQUENCE [LARGE SCALE GENOMIC DNA]</scope>
    <source>
        <strain evidence="5 6">DSM 24838</strain>
    </source>
</reference>
<feature type="disulfide bond" description="Redox-active" evidence="4">
    <location>
        <begin position="82"/>
        <end position="86"/>
    </location>
</feature>
<dbReference type="CDD" id="cd02968">
    <property type="entry name" value="SCO"/>
    <property type="match status" value="1"/>
</dbReference>
<feature type="binding site" evidence="3">
    <location>
        <position position="82"/>
    </location>
    <ligand>
        <name>Cu cation</name>
        <dbReference type="ChEBI" id="CHEBI:23378"/>
    </ligand>
</feature>
<dbReference type="SUPFAM" id="SSF52833">
    <property type="entry name" value="Thioredoxin-like"/>
    <property type="match status" value="1"/>
</dbReference>
<keyword evidence="3" id="KW-0479">Metal-binding</keyword>
<dbReference type="GO" id="GO:0046872">
    <property type="term" value="F:metal ion binding"/>
    <property type="evidence" value="ECO:0007669"/>
    <property type="project" value="UniProtKB-KW"/>
</dbReference>
<dbReference type="STRING" id="1123501.Wenmar_00464"/>
<dbReference type="FunFam" id="3.40.30.10:FF:000013">
    <property type="entry name" value="Blast:Protein SCO1 homolog, mitochondrial"/>
    <property type="match status" value="1"/>
</dbReference>
<dbReference type="InterPro" id="IPR036249">
    <property type="entry name" value="Thioredoxin-like_sf"/>
</dbReference>
<evidence type="ECO:0000256" key="3">
    <source>
        <dbReference type="PIRSR" id="PIRSR603782-1"/>
    </source>
</evidence>
<organism evidence="5 6">
    <name type="scientific">Wenxinia marina DSM 24838</name>
    <dbReference type="NCBI Taxonomy" id="1123501"/>
    <lineage>
        <taxon>Bacteria</taxon>
        <taxon>Pseudomonadati</taxon>
        <taxon>Pseudomonadota</taxon>
        <taxon>Alphaproteobacteria</taxon>
        <taxon>Rhodobacterales</taxon>
        <taxon>Roseobacteraceae</taxon>
        <taxon>Wenxinia</taxon>
    </lineage>
</organism>
<dbReference type="AlphaFoldDB" id="A0A0D0PI73"/>
<dbReference type="InterPro" id="IPR003782">
    <property type="entry name" value="SCO1/SenC"/>
</dbReference>
<comment type="similarity">
    <text evidence="1">Belongs to the SCO1/2 family.</text>
</comment>
<feature type="binding site" evidence="3">
    <location>
        <position position="86"/>
    </location>
    <ligand>
        <name>Cu cation</name>
        <dbReference type="ChEBI" id="CHEBI:23378"/>
    </ligand>
</feature>
<dbReference type="PANTHER" id="PTHR12151">
    <property type="entry name" value="ELECTRON TRANSPORT PROTIN SCO1/SENC FAMILY MEMBER"/>
    <property type="match status" value="1"/>
</dbReference>
<comment type="caution">
    <text evidence="5">The sequence shown here is derived from an EMBL/GenBank/DDBJ whole genome shotgun (WGS) entry which is preliminary data.</text>
</comment>
<dbReference type="PATRIC" id="fig|1123501.6.peg.523"/>
<gene>
    <name evidence="5" type="ORF">Wenmar_00464</name>
</gene>
<evidence type="ECO:0000256" key="2">
    <source>
        <dbReference type="ARBA" id="ARBA00023008"/>
    </source>
</evidence>
<dbReference type="Proteomes" id="UP000035100">
    <property type="component" value="Unassembled WGS sequence"/>
</dbReference>
<dbReference type="eggNOG" id="COG1999">
    <property type="taxonomic scope" value="Bacteria"/>
</dbReference>
<evidence type="ECO:0000313" key="6">
    <source>
        <dbReference type="Proteomes" id="UP000035100"/>
    </source>
</evidence>
<evidence type="ECO:0000256" key="1">
    <source>
        <dbReference type="ARBA" id="ARBA00010996"/>
    </source>
</evidence>
<dbReference type="EMBL" id="AONG01000003">
    <property type="protein sequence ID" value="KIQ71086.1"/>
    <property type="molecule type" value="Genomic_DNA"/>
</dbReference>
<proteinExistence type="inferred from homology"/>
<dbReference type="Gene3D" id="3.40.30.10">
    <property type="entry name" value="Glutaredoxin"/>
    <property type="match status" value="1"/>
</dbReference>
<sequence>MGLDRRFALAAVLVAVVGLGGTWLAIRLTQPGGDGFAQCRGGAVAGGSLGGPFTLVSETGETVTSEEVIDRPSLLYFGYTYCPDVCPIDAMRNAQAVEMLDAEGIEVKPVFISVDPARDTPEVLAQYTANFHDRMLGLTGSEEQVREAAQAYRVLYSANDDDPEFYTVNHTAFSYIVLPEVGFVDVVRRDEAPEALADRLACFARAAE</sequence>
<dbReference type="PANTHER" id="PTHR12151:SF25">
    <property type="entry name" value="LINALOOL DEHYDRATASE_ISOMERASE DOMAIN-CONTAINING PROTEIN"/>
    <property type="match status" value="1"/>
</dbReference>